<dbReference type="PRINTS" id="PR00193">
    <property type="entry name" value="MYOSINHEAVY"/>
</dbReference>
<dbReference type="Gene3D" id="1.20.5.340">
    <property type="match status" value="6"/>
</dbReference>
<evidence type="ECO:0000256" key="3">
    <source>
        <dbReference type="ARBA" id="ARBA00022741"/>
    </source>
</evidence>
<dbReference type="Gene3D" id="1.20.58.530">
    <property type="match status" value="1"/>
</dbReference>
<gene>
    <name evidence="14" type="primary">myh10</name>
</gene>
<organism evidence="14 15">
    <name type="scientific">Sinocyclocheilus anshuiensis</name>
    <dbReference type="NCBI Taxonomy" id="1608454"/>
    <lineage>
        <taxon>Eukaryota</taxon>
        <taxon>Metazoa</taxon>
        <taxon>Chordata</taxon>
        <taxon>Craniata</taxon>
        <taxon>Vertebrata</taxon>
        <taxon>Euteleostomi</taxon>
        <taxon>Actinopterygii</taxon>
        <taxon>Neopterygii</taxon>
        <taxon>Teleostei</taxon>
        <taxon>Ostariophysi</taxon>
        <taxon>Cypriniformes</taxon>
        <taxon>Cyprinidae</taxon>
        <taxon>Cyprininae</taxon>
        <taxon>Sinocyclocheilus</taxon>
    </lineage>
</organism>
<feature type="region of interest" description="Disordered" evidence="11">
    <location>
        <begin position="1690"/>
        <end position="1712"/>
    </location>
</feature>
<dbReference type="GO" id="GO:0016460">
    <property type="term" value="C:myosin II complex"/>
    <property type="evidence" value="ECO:0007669"/>
    <property type="project" value="TreeGrafter"/>
</dbReference>
<dbReference type="FunFam" id="4.10.270.10:FF:000001">
    <property type="entry name" value="Myosin heavy chain, non-muscle"/>
    <property type="match status" value="1"/>
</dbReference>
<dbReference type="FunFam" id="2.30.30.360:FF:000001">
    <property type="entry name" value="Myosin heavy chain"/>
    <property type="match status" value="1"/>
</dbReference>
<dbReference type="PANTHER" id="PTHR45615">
    <property type="entry name" value="MYOSIN HEAVY CHAIN, NON-MUSCLE"/>
    <property type="match status" value="1"/>
</dbReference>
<keyword evidence="2" id="KW-0488">Methylation</keyword>
<dbReference type="Pfam" id="PF00612">
    <property type="entry name" value="IQ"/>
    <property type="match status" value="1"/>
</dbReference>
<reference evidence="14" key="2">
    <citation type="submission" date="2025-09" db="UniProtKB">
        <authorList>
            <consortium name="Ensembl"/>
        </authorList>
    </citation>
    <scope>IDENTIFICATION</scope>
</reference>
<evidence type="ECO:0000259" key="13">
    <source>
        <dbReference type="PROSITE" id="PS51844"/>
    </source>
</evidence>
<evidence type="ECO:0000313" key="15">
    <source>
        <dbReference type="Proteomes" id="UP000472260"/>
    </source>
</evidence>
<keyword evidence="6" id="KW-0175">Coiled coil</keyword>
<dbReference type="Pfam" id="PF01576">
    <property type="entry name" value="Myosin_tail_1"/>
    <property type="match status" value="1"/>
</dbReference>
<keyword evidence="7 10" id="KW-0518">Myosin</keyword>
<dbReference type="Gene3D" id="6.10.250.2420">
    <property type="match status" value="1"/>
</dbReference>
<dbReference type="Ensembl" id="ENSSANT00000086305.1">
    <property type="protein sequence ID" value="ENSSANP00000081211.1"/>
    <property type="gene ID" value="ENSSANG00000039846.1"/>
</dbReference>
<evidence type="ECO:0000256" key="11">
    <source>
        <dbReference type="SAM" id="MobiDB-lite"/>
    </source>
</evidence>
<dbReference type="SMART" id="SM00242">
    <property type="entry name" value="MYSc"/>
    <property type="match status" value="1"/>
</dbReference>
<dbReference type="FunFam" id="1.20.5.340:FF:000008">
    <property type="entry name" value="Myosin heavy chain 11"/>
    <property type="match status" value="1"/>
</dbReference>
<dbReference type="GO" id="GO:0000146">
    <property type="term" value="F:microfilament motor activity"/>
    <property type="evidence" value="ECO:0007669"/>
    <property type="project" value="TreeGrafter"/>
</dbReference>
<name>A0A671RDA9_9TELE</name>
<feature type="domain" description="Myosin N-terminal SH3-like" evidence="13">
    <location>
        <begin position="25"/>
        <end position="75"/>
    </location>
</feature>
<dbReference type="InterPro" id="IPR008989">
    <property type="entry name" value="Myosin_S1_N"/>
</dbReference>
<feature type="compositionally biased region" description="Basic and acidic residues" evidence="11">
    <location>
        <begin position="1853"/>
        <end position="1867"/>
    </location>
</feature>
<feature type="region of interest" description="Disordered" evidence="11">
    <location>
        <begin position="1329"/>
        <end position="1354"/>
    </location>
</feature>
<dbReference type="SUPFAM" id="SSF52540">
    <property type="entry name" value="P-loop containing nucleoside triphosphate hydrolases"/>
    <property type="match status" value="1"/>
</dbReference>
<feature type="binding site" evidence="10">
    <location>
        <begin position="162"/>
        <end position="169"/>
    </location>
    <ligand>
        <name>ATP</name>
        <dbReference type="ChEBI" id="CHEBI:30616"/>
    </ligand>
</feature>
<evidence type="ECO:0000313" key="14">
    <source>
        <dbReference type="Ensembl" id="ENSSANP00000081211.1"/>
    </source>
</evidence>
<feature type="region of interest" description="Disordered" evidence="11">
    <location>
        <begin position="1853"/>
        <end position="1964"/>
    </location>
</feature>
<dbReference type="FunFam" id="1.20.120.720:FF:000002">
    <property type="entry name" value="Myosin heavy chain 10"/>
    <property type="match status" value="1"/>
</dbReference>
<feature type="compositionally biased region" description="Basic and acidic residues" evidence="11">
    <location>
        <begin position="1692"/>
        <end position="1702"/>
    </location>
</feature>
<dbReference type="Gene3D" id="1.20.120.720">
    <property type="entry name" value="Myosin VI head, motor domain, U50 subdomain"/>
    <property type="match status" value="1"/>
</dbReference>
<feature type="compositionally biased region" description="Low complexity" evidence="11">
    <location>
        <begin position="1922"/>
        <end position="1931"/>
    </location>
</feature>
<dbReference type="Gene3D" id="3.30.70.1590">
    <property type="match status" value="1"/>
</dbReference>
<evidence type="ECO:0000256" key="2">
    <source>
        <dbReference type="ARBA" id="ARBA00022481"/>
    </source>
</evidence>
<dbReference type="InterPro" id="IPR000048">
    <property type="entry name" value="IQ_motif_EF-hand-BS"/>
</dbReference>
<keyword evidence="8 10" id="KW-0505">Motor protein</keyword>
<dbReference type="GO" id="GO:0005737">
    <property type="term" value="C:cytoplasm"/>
    <property type="evidence" value="ECO:0007669"/>
    <property type="project" value="TreeGrafter"/>
</dbReference>
<dbReference type="Gene3D" id="4.10.270.10">
    <property type="entry name" value="Myosin, subunit A"/>
    <property type="match status" value="1"/>
</dbReference>
<dbReference type="InterPro" id="IPR036961">
    <property type="entry name" value="Kinesin_motor_dom_sf"/>
</dbReference>
<dbReference type="FunFam" id="3.40.850.10:FF:000101">
    <property type="entry name" value="Slow myosin heavy chain 2"/>
    <property type="match status" value="1"/>
</dbReference>
<dbReference type="Gene3D" id="1.10.10.820">
    <property type="match status" value="1"/>
</dbReference>
<feature type="domain" description="Myosin motor" evidence="12">
    <location>
        <begin position="79"/>
        <end position="767"/>
    </location>
</feature>
<dbReference type="InterPro" id="IPR004009">
    <property type="entry name" value="SH3_Myosin"/>
</dbReference>
<reference evidence="14" key="1">
    <citation type="submission" date="2025-08" db="UniProtKB">
        <authorList>
            <consortium name="Ensembl"/>
        </authorList>
    </citation>
    <scope>IDENTIFICATION</scope>
</reference>
<dbReference type="FunFam" id="3.30.70.1590:FF:000001">
    <property type="entry name" value="Myosin heavy chain"/>
    <property type="match status" value="1"/>
</dbReference>
<dbReference type="PANTHER" id="PTHR45615:SF24">
    <property type="entry name" value="MYOSIN-10"/>
    <property type="match status" value="1"/>
</dbReference>
<evidence type="ECO:0000256" key="4">
    <source>
        <dbReference type="ARBA" id="ARBA00022840"/>
    </source>
</evidence>
<dbReference type="FunFam" id="1.20.58.530:FF:000003">
    <property type="entry name" value="Myosin heavy chain 10"/>
    <property type="match status" value="1"/>
</dbReference>
<dbReference type="Gene3D" id="3.40.850.10">
    <property type="entry name" value="Kinesin motor domain"/>
    <property type="match status" value="1"/>
</dbReference>
<sequence>MTDPERYLFVDRAMVYNPANQADWTAKKLVWVPSERHGFEAASIREERGEEVLVELAENGKKALVNKDDIQKMNPPKFSKVEDMAELTCLNEASVLHNLKDRYYSGLIYTYSGLFCVVINPYKNLPIYSENIIEMYRGKKRHEMPPHIYAISESAYRCMLQGESGAGKTENTKKVIQYLAHVASSHKGRKDHNIPGELERQLLQANPILESFGNAKTVKNDNSSRFGKFIRINFDVTGYIVGANIETYLLEKSRAIRQAKDERTFHVFYQLLAGAGEHLRSDLLLEGFNNYRFLSNGNIPIPGQQDKDNFQETMEAMHIMSFSHDEILSMLKVVSAVLQFGNIVFKKERNTDQASMPENTAAQKLCHLLGINVMEFTRAILSPRIKVGRDYVQKAQTKEQADFAVEALAKATYERLFRWLVHRINKALDRTKRQGASFIGILDIAGFEIFQLNSFEQLCINYTNEKLQQLFNHTMFILEQEEYQREGIEWSFIDFGLDLQPCIDLIERPANPPGVLALLDEECWFPKATDKTFVDKLVQEQGTHAKFQKPRQLKDKADFSIIHYAGRVDYKADEWLMKNMDPLNDNVATLLHQSTDKFVAELWKDVDRIVGLDQVAGMNETAFGATYKTKKGMFRTVGQLYKESLTKLMATLRNTNPNFVRCIIPNHEKRAGKLEPHLVLDQLRCNGVLEGIRICRQGFPNRIVFQEFRQRYEILTPNAIPKGFMDGKQACERMIRALELDPNLYRIGQSKIFFRTGVLAHLEEERDLKITDIIIYFQSVCRGYLARKAFAKKQQQLSALKVLQRNCAAYLKLRHWQWWRLFTKVLYTCLKEMYVKPLLQVTRQEEEMQAKDEELIKVKEKQVKVENELVEMERKHQQLLEEKNILAEQLQAETELFAEAEEMRARLVAKKQELEEILHDLESRVEEEEERNQSLQNEKKKTQSHIQDLEEQLDEEEAARQKLQLEKVTAEAKIKKMEEDILLLEDQNSKFLKEKKLLEDRVSEMTSQLAEEEEKAKNLGKVKNKQEMMMVDLEERLKKEEKTRQELEKAKRKLDAETTDLQDQIAELQAQIEELKIQLAKKEEELQAVLARGDEEVAQKNNALKQVRELQAQLAELQEDLESEKAARNKAEKLKRDLSEELEALKTELEDTLDTTAAQQELRNKREQEVAELKKAIDDEIKNHESQIQEMRQRHGTSLEEISEQLEQAKRVKSNLEKNKQTLESDNKELTNDVKSLQQAKSESEHKRKKLEAQLQEFMARFSEVEKVKGELSDRSHRLQAELDNVSALLEDAEKKGMKLAKDASSLESQLQDTQELLQEETRQKLNLSSRVRQLEEEKNSLQEQQEEEEEARRNLERQLATLQSQLVETKKKLEDDVGSLEGLEEVKRKLQKDMEGTSQKLEEKAIAYDKLEKTKNRLQQELDDLMVDLDHQRQIVSNLEKKQKKFDQMLAEEKTISARYAEERDRAEAEAREKETKALSMARALDEALEAKEEFERLNKQLRAEMEDLMSSKDDVGKNVHELEKSKRTLDQQVEEMRTQLEELEDELQATEDAKLRLEVNMQAMKAQFDRDLQARDEQNEEKKRALVKQVREMEAELEDERKQRALAVAAKKKLEMDLKDVEAQIEAANKARDEAIKQLRKLQAQMKDYQRELEEARASRDEIFAQSKENEKKLKSLEAEILQLQEDLASSERARRHAEQERDELADEISNSASGKAALLDEKRRLEARIAQLEEELEEEQSNMELLNDRFRKTTMQVDTLNTELAGERSAAQKSENARQQLERQNKDLKAKLQELEGSIKSKFKASIAALEAKIIQLEEQLEQERAAANKIVRRTEKKLKEVFMQVEDERRHADQYKEQMEKANSRMKQLKRQLEEAEEEATRANASRRKLQRELDDATEASEGLSREVSTLKNRLRRGGSVSFSSSRSGRRQLQMEGEFSDDDADSKASDLNENPPAQAE</sequence>
<dbReference type="InterPro" id="IPR002928">
    <property type="entry name" value="Myosin_tail"/>
</dbReference>
<keyword evidence="4 10" id="KW-0067">ATP-binding</keyword>
<accession>A0A671RDA9</accession>
<comment type="similarity">
    <text evidence="1 10">Belongs to the TRAFAC class myosin-kinesin ATPase superfamily. Myosin family.</text>
</comment>
<feature type="region of interest" description="Disordered" evidence="11">
    <location>
        <begin position="923"/>
        <end position="948"/>
    </location>
</feature>
<proteinExistence type="inferred from homology"/>
<dbReference type="PROSITE" id="PS51844">
    <property type="entry name" value="SH3_LIKE"/>
    <property type="match status" value="1"/>
</dbReference>
<keyword evidence="3 10" id="KW-0547">Nucleotide-binding</keyword>
<dbReference type="PROSITE" id="PS50096">
    <property type="entry name" value="IQ"/>
    <property type="match status" value="1"/>
</dbReference>
<dbReference type="GO" id="GO:0032982">
    <property type="term" value="C:myosin filament"/>
    <property type="evidence" value="ECO:0007669"/>
    <property type="project" value="TreeGrafter"/>
</dbReference>
<protein>
    <submittedName>
        <fullName evidence="14">Myosin-10-like</fullName>
    </submittedName>
</protein>
<evidence type="ECO:0000256" key="9">
    <source>
        <dbReference type="ARBA" id="ARBA00023203"/>
    </source>
</evidence>
<keyword evidence="9 10" id="KW-0009">Actin-binding</keyword>
<dbReference type="FunFam" id="1.20.5.340:FF:000007">
    <property type="entry name" value="Myosin heavy chain, non-muscle"/>
    <property type="match status" value="1"/>
</dbReference>
<dbReference type="Proteomes" id="UP000472260">
    <property type="component" value="Unassembled WGS sequence"/>
</dbReference>
<dbReference type="FunFam" id="1.20.5.340:FF:000009">
    <property type="entry name" value="myosin-11 isoform X2"/>
    <property type="match status" value="1"/>
</dbReference>
<dbReference type="PROSITE" id="PS51456">
    <property type="entry name" value="MYOSIN_MOTOR"/>
    <property type="match status" value="1"/>
</dbReference>
<dbReference type="GO" id="GO:0031032">
    <property type="term" value="P:actomyosin structure organization"/>
    <property type="evidence" value="ECO:0007669"/>
    <property type="project" value="TreeGrafter"/>
</dbReference>
<evidence type="ECO:0000259" key="12">
    <source>
        <dbReference type="PROSITE" id="PS51456"/>
    </source>
</evidence>
<dbReference type="SUPFAM" id="SSF90257">
    <property type="entry name" value="Myosin rod fragments"/>
    <property type="match status" value="6"/>
</dbReference>
<dbReference type="GO" id="GO:0000281">
    <property type="term" value="P:mitotic cytokinesis"/>
    <property type="evidence" value="ECO:0007669"/>
    <property type="project" value="TreeGrafter"/>
</dbReference>
<evidence type="ECO:0000256" key="10">
    <source>
        <dbReference type="PROSITE-ProRule" id="PRU00782"/>
    </source>
</evidence>
<evidence type="ECO:0000256" key="1">
    <source>
        <dbReference type="ARBA" id="ARBA00008314"/>
    </source>
</evidence>
<evidence type="ECO:0000256" key="6">
    <source>
        <dbReference type="ARBA" id="ARBA00023054"/>
    </source>
</evidence>
<dbReference type="InterPro" id="IPR027417">
    <property type="entry name" value="P-loop_NTPase"/>
</dbReference>
<dbReference type="GO" id="GO:0048731">
    <property type="term" value="P:system development"/>
    <property type="evidence" value="ECO:0007669"/>
    <property type="project" value="UniProtKB-ARBA"/>
</dbReference>
<evidence type="ECO:0000256" key="7">
    <source>
        <dbReference type="ARBA" id="ARBA00023123"/>
    </source>
</evidence>
<feature type="region of interest" description="Disordered" evidence="11">
    <location>
        <begin position="1215"/>
        <end position="1249"/>
    </location>
</feature>
<evidence type="ECO:0000256" key="8">
    <source>
        <dbReference type="ARBA" id="ARBA00023175"/>
    </source>
</evidence>
<evidence type="ECO:0000256" key="5">
    <source>
        <dbReference type="ARBA" id="ARBA00022860"/>
    </source>
</evidence>
<dbReference type="FunFam" id="1.20.5.4820:FF:000002">
    <property type="entry name" value="Myosin heavy chain 10"/>
    <property type="match status" value="1"/>
</dbReference>
<dbReference type="Pfam" id="PF02736">
    <property type="entry name" value="Myosin_N"/>
    <property type="match status" value="1"/>
</dbReference>
<dbReference type="FunFam" id="1.10.10.820:FF:000002">
    <property type="entry name" value="Myosin heavy chain 10"/>
    <property type="match status" value="1"/>
</dbReference>
<dbReference type="GO" id="GO:0005516">
    <property type="term" value="F:calmodulin binding"/>
    <property type="evidence" value="ECO:0007669"/>
    <property type="project" value="UniProtKB-KW"/>
</dbReference>
<dbReference type="InterPro" id="IPR001609">
    <property type="entry name" value="Myosin_head_motor_dom-like"/>
</dbReference>
<dbReference type="Gene3D" id="2.30.30.360">
    <property type="entry name" value="Myosin S1 fragment, N-terminal"/>
    <property type="match status" value="1"/>
</dbReference>
<dbReference type="SMART" id="SM00015">
    <property type="entry name" value="IQ"/>
    <property type="match status" value="1"/>
</dbReference>
<dbReference type="GO" id="GO:0005524">
    <property type="term" value="F:ATP binding"/>
    <property type="evidence" value="ECO:0007669"/>
    <property type="project" value="UniProtKB-UniRule"/>
</dbReference>
<keyword evidence="5" id="KW-0112">Calmodulin-binding</keyword>
<feature type="region of interest" description="Actin-binding" evidence="10">
    <location>
        <begin position="645"/>
        <end position="667"/>
    </location>
</feature>
<keyword evidence="15" id="KW-1185">Reference proteome</keyword>
<feature type="compositionally biased region" description="Basic and acidic residues" evidence="11">
    <location>
        <begin position="1215"/>
        <end position="1232"/>
    </location>
</feature>
<dbReference type="GO" id="GO:0008360">
    <property type="term" value="P:regulation of cell shape"/>
    <property type="evidence" value="ECO:0007669"/>
    <property type="project" value="TreeGrafter"/>
</dbReference>
<dbReference type="GO" id="GO:0051015">
    <property type="term" value="F:actin filament binding"/>
    <property type="evidence" value="ECO:0007669"/>
    <property type="project" value="InterPro"/>
</dbReference>
<dbReference type="Pfam" id="PF00063">
    <property type="entry name" value="Myosin_head"/>
    <property type="match status" value="1"/>
</dbReference>